<name>A0A4R2G9E1_9BACT</name>
<evidence type="ECO:0008006" key="3">
    <source>
        <dbReference type="Google" id="ProtNLM"/>
    </source>
</evidence>
<accession>A0A4R2G9E1</accession>
<keyword evidence="2" id="KW-1185">Reference proteome</keyword>
<dbReference type="InterPro" id="IPR038765">
    <property type="entry name" value="Papain-like_cys_pep_sf"/>
</dbReference>
<dbReference type="EMBL" id="SLWK01000018">
    <property type="protein sequence ID" value="TCO04426.1"/>
    <property type="molecule type" value="Genomic_DNA"/>
</dbReference>
<sequence length="937" mass="107390">MKTAVSILNVSGKIVFFLFLLSIAACSPWSSETNKALKMAGENRAELEKVLIYYSEVNPDPQKLKAAEFLISNMKYHYSFFGSGVDGLNKSYEYVYGVSRDNRNSVYLSDSISRLRNARSDVEFDLKRISSQYLISQIEVAFDTYQRHEWSRQYPFELFCEYILPYKIGFSDTVCWRSYAYNKYGDFLDYSAFKGAESHFEAELHCNLESLMVRVNGASGGYTRRICNDSSLIFEMEFNAREDGLQLFNLHYLNGHPTAANIRIMIDSLVVGDFIFPSTGNWHTVNNEDPPVEFTANLNAGKHTLKIVSLDKSILLDYVYIPDYIFMKFPESVISEGKYYFSNSYGRITIAADSLINENNINIEPNPQKEWPIRIVAKDDNLYQLLFEDSGLIKAIDAFPFGESEWLITYNDHGFQNQLWAFIPMKNGGYQVRNRETGRILAFSEADGILVQLPAEQMCDDFIWHLEKAENINDDFIDNTIRAAQKISEITNRFHWSGSYASFGAISPIKLLDYTYGSCVEQTAFQTMVLRSMGVACATDFVFNYPERDAGHSWSVIFDLRGNTIQNNCHNPVGAGTWVDVFAKGKVYRETYSINRNSLFVINNGKESIPSQFRNPYFKDVTAEYCDVVDVAVDIHYDTHEGNAFGYLMVFNNRGWVVTTWGERSRNNKVIFKDLEPRGMYLPAFYVNGRFEAFNEPFYFDSLGTIHHIRASKDQTQDITLLRKFPNRLVDESYHPLIVGGEFQGANKRDFSDARTIGIITQDMTEPIFHTIDVEPSSKFRYLRYIGPDGGHCNINTIVFYDANGEVINGKVIGTEGSLDNSGRTKHMVFDGNVLTYFDAPEPSGGWVGLQLSEPKAVSKIHFATRNDGNMVEVGDEYELFYWFNREWASMGRRIADSNELVYESVPMGGLFWLRNHTKGWEERIFTLDANNHQIWW</sequence>
<dbReference type="InterPro" id="IPR035992">
    <property type="entry name" value="Ricin_B-like_lectins"/>
</dbReference>
<dbReference type="PANTHER" id="PTHR35532:SF5">
    <property type="entry name" value="CARBOHYDRATE-BINDING DOMAIN-CONTAINING PROTEIN"/>
    <property type="match status" value="1"/>
</dbReference>
<protein>
    <recommendedName>
        <fullName evidence="3">Ricin B lectin domain-containing protein</fullName>
    </recommendedName>
</protein>
<evidence type="ECO:0000313" key="1">
    <source>
        <dbReference type="EMBL" id="TCO04426.1"/>
    </source>
</evidence>
<dbReference type="SUPFAM" id="SSF50370">
    <property type="entry name" value="Ricin B-like lectins"/>
    <property type="match status" value="1"/>
</dbReference>
<dbReference type="AlphaFoldDB" id="A0A4R2G9E1"/>
<dbReference type="Gene3D" id="2.60.120.260">
    <property type="entry name" value="Galactose-binding domain-like"/>
    <property type="match status" value="3"/>
</dbReference>
<dbReference type="Proteomes" id="UP000295221">
    <property type="component" value="Unassembled WGS sequence"/>
</dbReference>
<proteinExistence type="predicted"/>
<dbReference type="InterPro" id="IPR008979">
    <property type="entry name" value="Galactose-bd-like_sf"/>
</dbReference>
<gene>
    <name evidence="1" type="ORF">EV194_11815</name>
</gene>
<dbReference type="SUPFAM" id="SSF49785">
    <property type="entry name" value="Galactose-binding domain-like"/>
    <property type="match status" value="1"/>
</dbReference>
<dbReference type="OrthoDB" id="679512at2"/>
<dbReference type="Gene3D" id="2.80.10.50">
    <property type="match status" value="1"/>
</dbReference>
<dbReference type="PROSITE" id="PS51257">
    <property type="entry name" value="PROKAR_LIPOPROTEIN"/>
    <property type="match status" value="1"/>
</dbReference>
<reference evidence="1 2" key="1">
    <citation type="submission" date="2019-03" db="EMBL/GenBank/DDBJ databases">
        <title>Genomic Encyclopedia of Type Strains, Phase IV (KMG-IV): sequencing the most valuable type-strain genomes for metagenomic binning, comparative biology and taxonomic classification.</title>
        <authorList>
            <person name="Goeker M."/>
        </authorList>
    </citation>
    <scope>NUCLEOTIDE SEQUENCE [LARGE SCALE GENOMIC DNA]</scope>
    <source>
        <strain evidence="1 2">DSM 24179</strain>
    </source>
</reference>
<comment type="caution">
    <text evidence="1">The sequence shown here is derived from an EMBL/GenBank/DDBJ whole genome shotgun (WGS) entry which is preliminary data.</text>
</comment>
<dbReference type="PANTHER" id="PTHR35532">
    <property type="entry name" value="SIMILAR TO POLYHYDROXYALKANOATE DEPOLYMERASE"/>
    <property type="match status" value="1"/>
</dbReference>
<dbReference type="RefSeq" id="WP_132435278.1">
    <property type="nucleotide sequence ID" value="NZ_SLWK01000018.1"/>
</dbReference>
<dbReference type="SUPFAM" id="SSF54001">
    <property type="entry name" value="Cysteine proteinases"/>
    <property type="match status" value="1"/>
</dbReference>
<evidence type="ECO:0000313" key="2">
    <source>
        <dbReference type="Proteomes" id="UP000295221"/>
    </source>
</evidence>
<organism evidence="1 2">
    <name type="scientific">Natronoflexus pectinivorans</name>
    <dbReference type="NCBI Taxonomy" id="682526"/>
    <lineage>
        <taxon>Bacteria</taxon>
        <taxon>Pseudomonadati</taxon>
        <taxon>Bacteroidota</taxon>
        <taxon>Bacteroidia</taxon>
        <taxon>Marinilabiliales</taxon>
        <taxon>Marinilabiliaceae</taxon>
        <taxon>Natronoflexus</taxon>
    </lineage>
</organism>